<evidence type="ECO:0000256" key="1">
    <source>
        <dbReference type="SAM" id="SignalP"/>
    </source>
</evidence>
<feature type="chain" id="PRO_5032652074" description="Lipoprotein" evidence="1">
    <location>
        <begin position="26"/>
        <end position="471"/>
    </location>
</feature>
<proteinExistence type="predicted"/>
<protein>
    <recommendedName>
        <fullName evidence="4">Lipoprotein</fullName>
    </recommendedName>
</protein>
<dbReference type="AlphaFoldDB" id="A0A7S7RQE8"/>
<dbReference type="RefSeq" id="WP_194367416.1">
    <property type="nucleotide sequence ID" value="NZ_CP054493.1"/>
</dbReference>
<reference evidence="2 3" key="1">
    <citation type="submission" date="2020-05" db="EMBL/GenBank/DDBJ databases">
        <title>Sulfurimonas marisnigri, sp. nov., and Sulfurimonas baltica, sp. nov., manganese oxide reducing chemolithoautotrophs of the class Epsilonproteobacteria isolated from the pelagic redoxclines of the Black and Baltic Seas and emended description of the genus Sulfurimonas.</title>
        <authorList>
            <person name="Henkel J.V."/>
            <person name="Laudan C."/>
            <person name="Werner J."/>
            <person name="Neu T."/>
            <person name="Plewe S."/>
            <person name="Sproer C."/>
            <person name="Bunk B."/>
            <person name="Schulz-Vogt H.N."/>
        </authorList>
    </citation>
    <scope>NUCLEOTIDE SEQUENCE [LARGE SCALE GENOMIC DNA]</scope>
    <source>
        <strain evidence="2 3">SoZ1</strain>
    </source>
</reference>
<dbReference type="KEGG" id="smas:HUE87_03830"/>
<dbReference type="EMBL" id="CP054493">
    <property type="protein sequence ID" value="QOY55377.1"/>
    <property type="molecule type" value="Genomic_DNA"/>
</dbReference>
<gene>
    <name evidence="2" type="ORF">HUE87_03830</name>
</gene>
<feature type="signal peptide" evidence="1">
    <location>
        <begin position="1"/>
        <end position="25"/>
    </location>
</feature>
<keyword evidence="1" id="KW-0732">Signal</keyword>
<evidence type="ECO:0008006" key="4">
    <source>
        <dbReference type="Google" id="ProtNLM"/>
    </source>
</evidence>
<dbReference type="PROSITE" id="PS51257">
    <property type="entry name" value="PROKAR_LIPOPROTEIN"/>
    <property type="match status" value="1"/>
</dbReference>
<sequence>MKLLKHLLFATLLPLLFGGCVSNLANSIGVDLSNSSQQDKMYIAGRYAEAATLAYESKDKRASLDEANLLSTLKAGNSYFYAKDYINSIKMLDESEDIIKFHHEETIGGSVADYMSQLMLNDAAIDYHATISEAIMVNTYKSLDYMALGKHAQARVELNRAIDRQRRAKETYAELIGKQKDAIAEKRREKRSAGFDKTLSNPTIKSIAQRNYSSLEQFQAYPDFVNPFTTYLAGLFFAIEGDYSKSSSLLKEVHGMVPKNKTVKADFEMVEDALSGKPISEKYVWIIYENGLGAVKSEYRINIPMFLFSPRLVYAGIALPKMHTREQATSSITVFSQGEKEQETSLVADMDRVVLTEFNYSYNDILTRAVFSAILKTYAQYRANEKGGAVLGMAAGIFQSLTTHADTRVWNSLPKNFQIARVKMPLDGKLLLKAGVKNLDVNLDTNAKYAVIYVKIPTVISIPSVSIINFY</sequence>
<evidence type="ECO:0000313" key="3">
    <source>
        <dbReference type="Proteomes" id="UP000593836"/>
    </source>
</evidence>
<dbReference type="Proteomes" id="UP000593836">
    <property type="component" value="Chromosome"/>
</dbReference>
<evidence type="ECO:0000313" key="2">
    <source>
        <dbReference type="EMBL" id="QOY55377.1"/>
    </source>
</evidence>
<organism evidence="2 3">
    <name type="scientific">Candidatus Sulfurimonas marisnigri</name>
    <dbReference type="NCBI Taxonomy" id="2740405"/>
    <lineage>
        <taxon>Bacteria</taxon>
        <taxon>Pseudomonadati</taxon>
        <taxon>Campylobacterota</taxon>
        <taxon>Epsilonproteobacteria</taxon>
        <taxon>Campylobacterales</taxon>
        <taxon>Sulfurimonadaceae</taxon>
        <taxon>Sulfurimonas</taxon>
    </lineage>
</organism>
<accession>A0A7S7RQE8</accession>
<keyword evidence="3" id="KW-1185">Reference proteome</keyword>
<name>A0A7S7RQE8_9BACT</name>